<sequence length="554" mass="64005">MKPKRTDDLSERERDILRRYVTDVDARVFSIRDLNPEVIGAALARYSRAPTGFKETVAREFLNADGTPNDIKGSEMVDRVVNKFGDDSVAELAVAPLCIEEISNLMTKIIEDCRIGGSPIEESTRYVLYDQKRGGRWRYVRSRTIMESGLGESYVAVMDFLFDTYAAMVEPMQELFRKRLPADRFAIEVERGGGVQRVFPADLTDDNEKRAHRIAYNFTIRSAACDIMRCILPAATQANVGIIGNGRFFSMLISKLQTEELSEAQDLAEQIREALNHQIPTFIKRAARREHRADVHRKMRARCDELFAAEAIETVPEVVLLDNRDEDYFINLVASMIFPYVQHSTQQVRRVVRALSEQARLDIFNLYMGERKSKRDRPGRALEYGYPIEFDIVAGFAEYRDLQRHRMLTQQRQDMGVLLGYSIPDEIEEVGMLDAVQECFQRAEGLHHDLKRAGLREEAQYAALFNHFMRWNMGMNLRELGHFTELRTQKAGHPKYRRVCQTMAKLYLQRHPEMEPVLRYVDHNDYDQSITRAEQEARTARKSLTTGVFDDMDD</sequence>
<name>A0ABM9HG64_9BACT</name>
<dbReference type="Gene3D" id="3.30.1360.170">
    <property type="match status" value="2"/>
</dbReference>
<dbReference type="PANTHER" id="PTHR34934">
    <property type="entry name" value="FLAVIN-DEPENDENT THYMIDYLATE SYNTHASE"/>
    <property type="match status" value="1"/>
</dbReference>
<dbReference type="SUPFAM" id="SSF69796">
    <property type="entry name" value="Thymidylate synthase-complementing protein Thy1"/>
    <property type="match status" value="2"/>
</dbReference>
<dbReference type="EMBL" id="OX336137">
    <property type="protein sequence ID" value="CAI2719202.1"/>
    <property type="molecule type" value="Genomic_DNA"/>
</dbReference>
<accession>A0ABM9HG64</accession>
<keyword evidence="2" id="KW-1185">Reference proteome</keyword>
<dbReference type="Proteomes" id="UP001157733">
    <property type="component" value="Chromosome"/>
</dbReference>
<dbReference type="PANTHER" id="PTHR34934:SF1">
    <property type="entry name" value="FLAVIN-DEPENDENT THYMIDYLATE SYNTHASE"/>
    <property type="match status" value="1"/>
</dbReference>
<dbReference type="InterPro" id="IPR036098">
    <property type="entry name" value="Thymidylate_synthase_ThyX_sf"/>
</dbReference>
<evidence type="ECO:0000313" key="1">
    <source>
        <dbReference type="EMBL" id="CAI2719202.1"/>
    </source>
</evidence>
<dbReference type="RefSeq" id="WP_282012051.1">
    <property type="nucleotide sequence ID" value="NZ_OX336137.1"/>
</dbReference>
<dbReference type="Pfam" id="PF02511">
    <property type="entry name" value="Thy1"/>
    <property type="match status" value="2"/>
</dbReference>
<evidence type="ECO:0008006" key="3">
    <source>
        <dbReference type="Google" id="ProtNLM"/>
    </source>
</evidence>
<gene>
    <name evidence="1" type="ORF">NSPWAT_2346</name>
</gene>
<dbReference type="InterPro" id="IPR003669">
    <property type="entry name" value="Thymidylate_synthase_ThyX"/>
</dbReference>
<protein>
    <recommendedName>
        <fullName evidence="3">Thymidylate synthase</fullName>
    </recommendedName>
</protein>
<dbReference type="PROSITE" id="PS51331">
    <property type="entry name" value="THYX"/>
    <property type="match status" value="2"/>
</dbReference>
<evidence type="ECO:0000313" key="2">
    <source>
        <dbReference type="Proteomes" id="UP001157733"/>
    </source>
</evidence>
<proteinExistence type="predicted"/>
<reference evidence="1 2" key="1">
    <citation type="submission" date="2022-09" db="EMBL/GenBank/DDBJ databases">
        <authorList>
            <person name="Kop L."/>
        </authorList>
    </citation>
    <scope>NUCLEOTIDE SEQUENCE [LARGE SCALE GENOMIC DNA]</scope>
    <source>
        <strain evidence="1 2">347</strain>
    </source>
</reference>
<organism evidence="1 2">
    <name type="scientific">Nitrospina watsonii</name>
    <dbReference type="NCBI Taxonomy" id="1323948"/>
    <lineage>
        <taxon>Bacteria</taxon>
        <taxon>Pseudomonadati</taxon>
        <taxon>Nitrospinota/Tectimicrobiota group</taxon>
        <taxon>Nitrospinota</taxon>
        <taxon>Nitrospinia</taxon>
        <taxon>Nitrospinales</taxon>
        <taxon>Nitrospinaceae</taxon>
        <taxon>Nitrospina</taxon>
    </lineage>
</organism>
<dbReference type="CDD" id="cd20175">
    <property type="entry name" value="ThyX"/>
    <property type="match status" value="1"/>
</dbReference>